<dbReference type="PANTHER" id="PTHR44281:SF2">
    <property type="entry name" value="SPINDLE ASSEMBLY ABNORMAL PROTEIN 6 HOMOLOG"/>
    <property type="match status" value="1"/>
</dbReference>
<keyword evidence="5" id="KW-0206">Cytoskeleton</keyword>
<evidence type="ECO:0000256" key="6">
    <source>
        <dbReference type="ARBA" id="ARBA00023306"/>
    </source>
</evidence>
<dbReference type="EMBL" id="JH431795">
    <property type="status" value="NOT_ANNOTATED_CDS"/>
    <property type="molecule type" value="Genomic_DNA"/>
</dbReference>
<dbReference type="Pfam" id="PF16531">
    <property type="entry name" value="SAS-6_N"/>
    <property type="match status" value="1"/>
</dbReference>
<reference evidence="11" key="2">
    <citation type="submission" date="2015-02" db="UniProtKB">
        <authorList>
            <consortium name="EnsemblMetazoa"/>
        </authorList>
    </citation>
    <scope>IDENTIFICATION</scope>
</reference>
<feature type="domain" description="SAS-6 coiled-coil" evidence="10">
    <location>
        <begin position="150"/>
        <end position="179"/>
    </location>
</feature>
<dbReference type="GO" id="GO:0005813">
    <property type="term" value="C:centrosome"/>
    <property type="evidence" value="ECO:0007669"/>
    <property type="project" value="UniProtKB-SubCell"/>
</dbReference>
<dbReference type="InterPro" id="IPR032396">
    <property type="entry name" value="SAS-6_N"/>
</dbReference>
<dbReference type="EnsemblMetazoa" id="SMAR007613-RA">
    <property type="protein sequence ID" value="SMAR007613-PA"/>
    <property type="gene ID" value="SMAR007613"/>
</dbReference>
<comment type="subcellular location">
    <subcellularLocation>
        <location evidence="1">Cytoplasm</location>
        <location evidence="1">Cytoskeleton</location>
        <location evidence="1">Microtubule organizing center</location>
        <location evidence="1">Centrosome</location>
    </subcellularLocation>
</comment>
<evidence type="ECO:0000259" key="10">
    <source>
        <dbReference type="Pfam" id="PF18594"/>
    </source>
</evidence>
<dbReference type="GO" id="GO:0007099">
    <property type="term" value="P:centriole replication"/>
    <property type="evidence" value="ECO:0007669"/>
    <property type="project" value="TreeGrafter"/>
</dbReference>
<reference evidence="12" key="1">
    <citation type="submission" date="2011-05" db="EMBL/GenBank/DDBJ databases">
        <authorList>
            <person name="Richards S.R."/>
            <person name="Qu J."/>
            <person name="Jiang H."/>
            <person name="Jhangiani S.N."/>
            <person name="Agravi P."/>
            <person name="Goodspeed R."/>
            <person name="Gross S."/>
            <person name="Mandapat C."/>
            <person name="Jackson L."/>
            <person name="Mathew T."/>
            <person name="Pu L."/>
            <person name="Thornton R."/>
            <person name="Saada N."/>
            <person name="Wilczek-Boney K.B."/>
            <person name="Lee S."/>
            <person name="Kovar C."/>
            <person name="Wu Y."/>
            <person name="Scherer S.E."/>
            <person name="Worley K.C."/>
            <person name="Muzny D.M."/>
            <person name="Gibbs R."/>
        </authorList>
    </citation>
    <scope>NUCLEOTIDE SEQUENCE</scope>
    <source>
        <strain evidence="12">Brora</strain>
    </source>
</reference>
<dbReference type="Pfam" id="PF18594">
    <property type="entry name" value="Sas6_CC"/>
    <property type="match status" value="1"/>
</dbReference>
<dbReference type="Proteomes" id="UP000014500">
    <property type="component" value="Unassembled WGS sequence"/>
</dbReference>
<dbReference type="Gene3D" id="2.170.210.20">
    <property type="entry name" value="Spindle assembly abnormal protein 6, N-terminal domain"/>
    <property type="match status" value="1"/>
</dbReference>
<evidence type="ECO:0000256" key="2">
    <source>
        <dbReference type="ARBA" id="ARBA00020407"/>
    </source>
</evidence>
<name>T1J237_STRMM</name>
<dbReference type="InterPro" id="IPR038558">
    <property type="entry name" value="SAS-6_N_sf"/>
</dbReference>
<feature type="coiled-coil region" evidence="7">
    <location>
        <begin position="435"/>
        <end position="476"/>
    </location>
</feature>
<proteinExistence type="predicted"/>
<protein>
    <recommendedName>
        <fullName evidence="2">Spindle assembly abnormal protein 6 homolog</fullName>
    </recommendedName>
</protein>
<dbReference type="STRING" id="126957.T1J237"/>
<evidence type="ECO:0000256" key="5">
    <source>
        <dbReference type="ARBA" id="ARBA00023212"/>
    </source>
</evidence>
<evidence type="ECO:0000256" key="4">
    <source>
        <dbReference type="ARBA" id="ARBA00023054"/>
    </source>
</evidence>
<evidence type="ECO:0000259" key="9">
    <source>
        <dbReference type="Pfam" id="PF16531"/>
    </source>
</evidence>
<dbReference type="AlphaFoldDB" id="T1J237"/>
<accession>T1J237</accession>
<evidence type="ECO:0000313" key="12">
    <source>
        <dbReference type="Proteomes" id="UP000014500"/>
    </source>
</evidence>
<evidence type="ECO:0000256" key="8">
    <source>
        <dbReference type="SAM" id="MobiDB-lite"/>
    </source>
</evidence>
<evidence type="ECO:0000256" key="7">
    <source>
        <dbReference type="SAM" id="Coils"/>
    </source>
</evidence>
<evidence type="ECO:0000256" key="1">
    <source>
        <dbReference type="ARBA" id="ARBA00004300"/>
    </source>
</evidence>
<organism evidence="11 12">
    <name type="scientific">Strigamia maritima</name>
    <name type="common">European centipede</name>
    <name type="synonym">Geophilus maritimus</name>
    <dbReference type="NCBI Taxonomy" id="126957"/>
    <lineage>
        <taxon>Eukaryota</taxon>
        <taxon>Metazoa</taxon>
        <taxon>Ecdysozoa</taxon>
        <taxon>Arthropoda</taxon>
        <taxon>Myriapoda</taxon>
        <taxon>Chilopoda</taxon>
        <taxon>Pleurostigmophora</taxon>
        <taxon>Geophilomorpha</taxon>
        <taxon>Linotaeniidae</taxon>
        <taxon>Strigamia</taxon>
    </lineage>
</organism>
<dbReference type="GO" id="GO:0005814">
    <property type="term" value="C:centriole"/>
    <property type="evidence" value="ECO:0007669"/>
    <property type="project" value="TreeGrafter"/>
</dbReference>
<feature type="coiled-coil region" evidence="7">
    <location>
        <begin position="161"/>
        <end position="308"/>
    </location>
</feature>
<keyword evidence="4 7" id="KW-0175">Coiled coil</keyword>
<keyword evidence="12" id="KW-1185">Reference proteome</keyword>
<keyword evidence="6" id="KW-0131">Cell cycle</keyword>
<dbReference type="HOGENOM" id="CLU_018291_1_0_1"/>
<evidence type="ECO:0000256" key="3">
    <source>
        <dbReference type="ARBA" id="ARBA00022490"/>
    </source>
</evidence>
<dbReference type="OMA" id="HMAMKIK"/>
<evidence type="ECO:0000313" key="11">
    <source>
        <dbReference type="EnsemblMetazoa" id="SMAR007613-PA"/>
    </source>
</evidence>
<sequence length="638" mass="74190">MFNEIVKLFSRNIYITFKFDDTNERRSRITVSVELHNLTSPFPRKELKLRLTDESDLFFYYSLVITEDDYQHLKTSQAILIEFSAFPQQLIDLLELCSQEESKDNPKFILSFSRSSYQNPTTPYGRLTVVETNLFKHLIHLSLDFIQGSDSEVKNYLAVCLQETKDRKDNLEKQLSATENDLRHRLQTTQENLNRKTTEFDRLRDEMNDRMASTTSRLMQEMSEEREKNQQRFNDLQLRFCHHEKCHKLESKITYLESKLSELNEQNRELETTRRDFHGQLVKSEDEVKHLRQEVQNLRYDITILEKNVEDRDKVIKTVKSRNSILEQELKDKVDANNKQLSDNELLQDQRRKLEVCYEEKRADCNKLNIELKELTEDVTKANEIIRKLQQDVKISQGKAKMGSQIALEQEKLIKEKDSFIEKQHRDLASVGEKLTVTETELKDVKEKMESGNEKIEKLEKDLKTNEKVINWLNKQLNDKNTLQQKGAEIARQQQFLRPMHTLPTGLCNSAPPSHQPHAYYAGTLPKPLDFGYFTPNAKDNFNVGKINKENDVPLDGKYFQTKGPKRNDSGKAATVDSSNDKPKSSNQGQLKKPIPFKSNRIPKSDLLLSNASNVPNSKQLLNPPMSAYFPKPATGIV</sequence>
<dbReference type="CDD" id="cd10142">
    <property type="entry name" value="HD_SAS6_N"/>
    <property type="match status" value="1"/>
</dbReference>
<feature type="coiled-coil region" evidence="7">
    <location>
        <begin position="358"/>
        <end position="392"/>
    </location>
</feature>
<feature type="region of interest" description="Disordered" evidence="8">
    <location>
        <begin position="553"/>
        <end position="602"/>
    </location>
</feature>
<keyword evidence="3" id="KW-0963">Cytoplasm</keyword>
<feature type="domain" description="Spindle assembly abnormal protein 6 N-terminal" evidence="9">
    <location>
        <begin position="8"/>
        <end position="145"/>
    </location>
</feature>
<dbReference type="eggNOG" id="ENOG502QQ4W">
    <property type="taxonomic scope" value="Eukaryota"/>
</dbReference>
<dbReference type="PANTHER" id="PTHR44281">
    <property type="entry name" value="SPINDLE ASSEMBLY ABNORMAL PROTEIN 6 HOMOLOG"/>
    <property type="match status" value="1"/>
</dbReference>
<dbReference type="InterPro" id="IPR041513">
    <property type="entry name" value="SAS6_CC"/>
</dbReference>